<evidence type="ECO:0000256" key="1">
    <source>
        <dbReference type="SAM" id="Phobius"/>
    </source>
</evidence>
<protein>
    <submittedName>
        <fullName evidence="2">Uncharacterized protein</fullName>
    </submittedName>
</protein>
<accession>A0A9W9HIG0</accession>
<feature type="transmembrane region" description="Helical" evidence="1">
    <location>
        <begin position="41"/>
        <end position="62"/>
    </location>
</feature>
<dbReference type="Proteomes" id="UP001149079">
    <property type="component" value="Unassembled WGS sequence"/>
</dbReference>
<dbReference type="AlphaFoldDB" id="A0A9W9HIG0"/>
<gene>
    <name evidence="2" type="ORF">N7515_000919</name>
</gene>
<dbReference type="GeneID" id="81400833"/>
<name>A0A9W9HIG0_9EURO</name>
<reference evidence="2" key="1">
    <citation type="submission" date="2022-11" db="EMBL/GenBank/DDBJ databases">
        <authorList>
            <person name="Petersen C."/>
        </authorList>
    </citation>
    <scope>NUCLEOTIDE SEQUENCE</scope>
    <source>
        <strain evidence="2">IBT 22155</strain>
    </source>
</reference>
<comment type="caution">
    <text evidence="2">The sequence shown here is derived from an EMBL/GenBank/DDBJ whole genome shotgun (WGS) entry which is preliminary data.</text>
</comment>
<sequence length="99" mass="10186">MNFRVLHLSFVVDEGLSKNVAYKARRESGALNACTGDLDASAGFTISVAGFMALIAVGAAGFGARACAGLRGPIASRGRSLTVTNITDKTCSGTMVEEN</sequence>
<evidence type="ECO:0000313" key="2">
    <source>
        <dbReference type="EMBL" id="KAJ5146355.1"/>
    </source>
</evidence>
<keyword evidence="3" id="KW-1185">Reference proteome</keyword>
<proteinExistence type="predicted"/>
<evidence type="ECO:0000313" key="3">
    <source>
        <dbReference type="Proteomes" id="UP001149079"/>
    </source>
</evidence>
<dbReference type="RefSeq" id="XP_056526829.1">
    <property type="nucleotide sequence ID" value="XM_056661663.1"/>
</dbReference>
<keyword evidence="1" id="KW-0812">Transmembrane</keyword>
<keyword evidence="1" id="KW-1133">Transmembrane helix</keyword>
<reference evidence="2" key="2">
    <citation type="journal article" date="2023" name="IMA Fungus">
        <title>Comparative genomic study of the Penicillium genus elucidates a diverse pangenome and 15 lateral gene transfer events.</title>
        <authorList>
            <person name="Petersen C."/>
            <person name="Sorensen T."/>
            <person name="Nielsen M.R."/>
            <person name="Sondergaard T.E."/>
            <person name="Sorensen J.L."/>
            <person name="Fitzpatrick D.A."/>
            <person name="Frisvad J.C."/>
            <person name="Nielsen K.L."/>
        </authorList>
    </citation>
    <scope>NUCLEOTIDE SEQUENCE</scope>
    <source>
        <strain evidence="2">IBT 22155</strain>
    </source>
</reference>
<dbReference type="EMBL" id="JAPQKL010000001">
    <property type="protein sequence ID" value="KAJ5146355.1"/>
    <property type="molecule type" value="Genomic_DNA"/>
</dbReference>
<keyword evidence="1" id="KW-0472">Membrane</keyword>
<organism evidence="2 3">
    <name type="scientific">Penicillium bovifimosum</name>
    <dbReference type="NCBI Taxonomy" id="126998"/>
    <lineage>
        <taxon>Eukaryota</taxon>
        <taxon>Fungi</taxon>
        <taxon>Dikarya</taxon>
        <taxon>Ascomycota</taxon>
        <taxon>Pezizomycotina</taxon>
        <taxon>Eurotiomycetes</taxon>
        <taxon>Eurotiomycetidae</taxon>
        <taxon>Eurotiales</taxon>
        <taxon>Aspergillaceae</taxon>
        <taxon>Penicillium</taxon>
    </lineage>
</organism>